<dbReference type="Proteomes" id="UP000239872">
    <property type="component" value="Unassembled WGS sequence"/>
</dbReference>
<reference evidence="1 2" key="1">
    <citation type="submission" date="2018-01" db="EMBL/GenBank/DDBJ databases">
        <title>A novel member of the phylum Bacteroidetes isolated from glacier ice.</title>
        <authorList>
            <person name="Liu Q."/>
            <person name="Xin Y.-H."/>
        </authorList>
    </citation>
    <scope>NUCLEOTIDE SEQUENCE [LARGE SCALE GENOMIC DNA]</scope>
    <source>
        <strain evidence="1 2">RB1R16</strain>
    </source>
</reference>
<name>A0A2S7SXQ2_9BACT</name>
<organism evidence="1 2">
    <name type="scientific">Flavipsychrobacter stenotrophus</name>
    <dbReference type="NCBI Taxonomy" id="2077091"/>
    <lineage>
        <taxon>Bacteria</taxon>
        <taxon>Pseudomonadati</taxon>
        <taxon>Bacteroidota</taxon>
        <taxon>Chitinophagia</taxon>
        <taxon>Chitinophagales</taxon>
        <taxon>Chitinophagaceae</taxon>
        <taxon>Flavipsychrobacter</taxon>
    </lineage>
</organism>
<sequence>MTDFTTMSDEQMPAFFAHSTDSVMCGRFLPAQLNRDLVAPISRSTIPGILIKRIAAMVLLVQSMVSAATAQQKDSVRVEQTDKKDTAILPQLPLQIKGRVTGILKEYRAGIALKIRGTDITTKTDRNGRFVLQLPDGFDSAKIIIEEDRSTPPYTFSYYEVMHKQVRYSDIAAGKEIVLSSKPLIVSVAGTFPNPSVPAKPIDVPAVTGFTTMTTPRQQTVDLPTLWTKDPRTTLMNFPKTSTVWKRLTAYWKGERSEIENLHLQAIKDKQTNKRL</sequence>
<dbReference type="EMBL" id="PPSL01000002">
    <property type="protein sequence ID" value="PQJ11709.1"/>
    <property type="molecule type" value="Genomic_DNA"/>
</dbReference>
<evidence type="ECO:0000313" key="2">
    <source>
        <dbReference type="Proteomes" id="UP000239872"/>
    </source>
</evidence>
<dbReference type="InterPro" id="IPR008969">
    <property type="entry name" value="CarboxyPept-like_regulatory"/>
</dbReference>
<keyword evidence="2" id="KW-1185">Reference proteome</keyword>
<evidence type="ECO:0000313" key="1">
    <source>
        <dbReference type="EMBL" id="PQJ11709.1"/>
    </source>
</evidence>
<protein>
    <submittedName>
        <fullName evidence="1">Uncharacterized protein</fullName>
    </submittedName>
</protein>
<dbReference type="AlphaFoldDB" id="A0A2S7SXQ2"/>
<proteinExistence type="predicted"/>
<gene>
    <name evidence="1" type="ORF">CJD36_007905</name>
</gene>
<comment type="caution">
    <text evidence="1">The sequence shown here is derived from an EMBL/GenBank/DDBJ whole genome shotgun (WGS) entry which is preliminary data.</text>
</comment>
<accession>A0A2S7SXQ2</accession>
<dbReference type="SUPFAM" id="SSF49464">
    <property type="entry name" value="Carboxypeptidase regulatory domain-like"/>
    <property type="match status" value="1"/>
</dbReference>